<accession>A0A4Q2DDG1</accession>
<evidence type="ECO:0000313" key="3">
    <source>
        <dbReference type="Proteomes" id="UP000290288"/>
    </source>
</evidence>
<feature type="region of interest" description="Disordered" evidence="1">
    <location>
        <begin position="308"/>
        <end position="328"/>
    </location>
</feature>
<evidence type="ECO:0000256" key="1">
    <source>
        <dbReference type="SAM" id="MobiDB-lite"/>
    </source>
</evidence>
<comment type="caution">
    <text evidence="2">The sequence shown here is derived from an EMBL/GenBank/DDBJ whole genome shotgun (WGS) entry which is preliminary data.</text>
</comment>
<dbReference type="Proteomes" id="UP000290288">
    <property type="component" value="Unassembled WGS sequence"/>
</dbReference>
<feature type="compositionally biased region" description="Polar residues" evidence="1">
    <location>
        <begin position="310"/>
        <end position="328"/>
    </location>
</feature>
<proteinExistence type="predicted"/>
<dbReference type="EMBL" id="SDEE01000335">
    <property type="protein sequence ID" value="RXW17509.1"/>
    <property type="molecule type" value="Genomic_DNA"/>
</dbReference>
<gene>
    <name evidence="2" type="ORF">EST38_g8352</name>
</gene>
<sequence length="421" mass="47549">MLETLTIGKDAVAVSDIFNGGAPRLQRLFLVSFYSPMCMSALRGETISELALEVERLDWNRFHDGLHGLKKTLKTLSVNAFFILVHRNPPCPVEFTQLNTLSLRGYDPDIFRVLDSIRIPLTTRVEVAIWDNPRPVPLQRFGFDYAFKAISTCRSVDLEPRSLVLSRGEPYLDSRVATLFRLRAWVNQPSSCPPHGLVPSETCLISVASIADDRWDKLYDHPGPPFSISAGWSLPLPGMSLAHLESMCLQHTQGTGDIPLANDFWDDLSRLPNLSALSVRTYDVSSLLKQLNADSLFIEKTIGLQAEASMPSQSSSPENPDSASNQQPQYRRRFQSLKSLCFDGRDFDPSYSWCDFTSESFFETVRKNSRLRHRLGSDSTLRAMSFLEWECVPEGWSEEFSQFVSDIESYGVTLRFEPEGQ</sequence>
<name>A0A4Q2DDG1_9AGAR</name>
<dbReference type="AlphaFoldDB" id="A0A4Q2DDG1"/>
<evidence type="ECO:0000313" key="2">
    <source>
        <dbReference type="EMBL" id="RXW17509.1"/>
    </source>
</evidence>
<keyword evidence="3" id="KW-1185">Reference proteome</keyword>
<organism evidence="2 3">
    <name type="scientific">Candolleomyces aberdarensis</name>
    <dbReference type="NCBI Taxonomy" id="2316362"/>
    <lineage>
        <taxon>Eukaryota</taxon>
        <taxon>Fungi</taxon>
        <taxon>Dikarya</taxon>
        <taxon>Basidiomycota</taxon>
        <taxon>Agaricomycotina</taxon>
        <taxon>Agaricomycetes</taxon>
        <taxon>Agaricomycetidae</taxon>
        <taxon>Agaricales</taxon>
        <taxon>Agaricineae</taxon>
        <taxon>Psathyrellaceae</taxon>
        <taxon>Candolleomyces</taxon>
    </lineage>
</organism>
<reference evidence="2 3" key="1">
    <citation type="submission" date="2019-01" db="EMBL/GenBank/DDBJ databases">
        <title>Draft genome sequence of Psathyrella aberdarensis IHI B618.</title>
        <authorList>
            <person name="Buettner E."/>
            <person name="Kellner H."/>
        </authorList>
    </citation>
    <scope>NUCLEOTIDE SEQUENCE [LARGE SCALE GENOMIC DNA]</scope>
    <source>
        <strain evidence="2 3">IHI B618</strain>
    </source>
</reference>
<protein>
    <submittedName>
        <fullName evidence="2">Uncharacterized protein</fullName>
    </submittedName>
</protein>